<dbReference type="InterPro" id="IPR027595">
    <property type="entry name" value="CHP04338"/>
</dbReference>
<evidence type="ECO:0000313" key="2">
    <source>
        <dbReference type="Proteomes" id="UP000035021"/>
    </source>
</evidence>
<comment type="caution">
    <text evidence="1">The sequence shown here is derived from an EMBL/GenBank/DDBJ whole genome shotgun (WGS) entry which is preliminary data.</text>
</comment>
<organism evidence="1 2">
    <name type="scientific">Gordonia paraffinivorans NBRC 108238</name>
    <dbReference type="NCBI Taxonomy" id="1223543"/>
    <lineage>
        <taxon>Bacteria</taxon>
        <taxon>Bacillati</taxon>
        <taxon>Actinomycetota</taxon>
        <taxon>Actinomycetes</taxon>
        <taxon>Mycobacteriales</taxon>
        <taxon>Gordoniaceae</taxon>
        <taxon>Gordonia</taxon>
    </lineage>
</organism>
<dbReference type="EMBL" id="BAOQ01000023">
    <property type="protein sequence ID" value="GAC84523.1"/>
    <property type="molecule type" value="Genomic_DNA"/>
</dbReference>
<name>A0ABQ0ILV4_9ACTN</name>
<proteinExistence type="predicted"/>
<reference evidence="1 2" key="1">
    <citation type="submission" date="2013-02" db="EMBL/GenBank/DDBJ databases">
        <title>Whole genome shotgun sequence of Gordonia paraffinivorans NBRC 108238.</title>
        <authorList>
            <person name="Isaki-Nakamura S."/>
            <person name="Hosoyama A."/>
            <person name="Tsuchikane K."/>
            <person name="Ando Y."/>
            <person name="Baba S."/>
            <person name="Ohji S."/>
            <person name="Hamada M."/>
            <person name="Tamura T."/>
            <person name="Yamazoe A."/>
            <person name="Yamazaki S."/>
            <person name="Fujita N."/>
        </authorList>
    </citation>
    <scope>NUCLEOTIDE SEQUENCE [LARGE SCALE GENOMIC DNA]</scope>
    <source>
        <strain evidence="1 2">NBRC 108238</strain>
    </source>
</reference>
<protein>
    <recommendedName>
        <fullName evidence="3">TIGR04338 family metallohydrolase</fullName>
    </recommendedName>
</protein>
<dbReference type="NCBIfam" id="TIGR04338">
    <property type="entry name" value="HEXXH_Rv0185"/>
    <property type="match status" value="1"/>
</dbReference>
<accession>A0ABQ0ILV4</accession>
<dbReference type="Proteomes" id="UP000035021">
    <property type="component" value="Unassembled WGS sequence"/>
</dbReference>
<evidence type="ECO:0000313" key="1">
    <source>
        <dbReference type="EMBL" id="GAC84523.1"/>
    </source>
</evidence>
<keyword evidence="2" id="KW-1185">Reference proteome</keyword>
<evidence type="ECO:0008006" key="3">
    <source>
        <dbReference type="Google" id="ProtNLM"/>
    </source>
</evidence>
<gene>
    <name evidence="1" type="ORF">GP2_023_00470</name>
</gene>
<sequence length="185" mass="20293">MLRDGLSRREGMAVSPRDTGRAAFYDAERLVHRLFDNAPSSRTVQLAGAEITLPAEARFASIDAVQDYVRRVLDLPGVRERFPRAAEPVSVRKRRGRRQAHYARRVPVSGGGPVEAEIAIPSDSEGRWALRELVVLHEVAHHLDDTEGPSHGRGFVLTLIELVGLVLGPEAAFVYRVVLADSGIG</sequence>